<dbReference type="AlphaFoldDB" id="A0A976X5B9"/>
<evidence type="ECO:0000259" key="3">
    <source>
        <dbReference type="Pfam" id="PF22125"/>
    </source>
</evidence>
<dbReference type="KEGG" id="lbe:MOO44_08520"/>
<keyword evidence="5" id="KW-1185">Reference proteome</keyword>
<dbReference type="RefSeq" id="WP_260116693.1">
    <property type="nucleotide sequence ID" value="NZ_CP093361.1"/>
</dbReference>
<dbReference type="Gene3D" id="3.30.1460.60">
    <property type="match status" value="1"/>
</dbReference>
<gene>
    <name evidence="4" type="ORF">MOO44_08520</name>
</gene>
<dbReference type="Proteomes" id="UP000831181">
    <property type="component" value="Chromosome"/>
</dbReference>
<organism evidence="4 5">
    <name type="scientific">Nicoliella spurrieriana</name>
    <dbReference type="NCBI Taxonomy" id="2925830"/>
    <lineage>
        <taxon>Bacteria</taxon>
        <taxon>Bacillati</taxon>
        <taxon>Bacillota</taxon>
        <taxon>Bacilli</taxon>
        <taxon>Lactobacillales</taxon>
        <taxon>Lactobacillaceae</taxon>
        <taxon>Nicoliella</taxon>
    </lineage>
</organism>
<protein>
    <recommendedName>
        <fullName evidence="3">Lreu-0056-like domain-containing protein</fullName>
    </recommendedName>
</protein>
<proteinExistence type="predicted"/>
<name>A0A976X5B9_9LACO</name>
<feature type="domain" description="Lreu-0056-like" evidence="3">
    <location>
        <begin position="76"/>
        <end position="191"/>
    </location>
</feature>
<evidence type="ECO:0000313" key="4">
    <source>
        <dbReference type="EMBL" id="UQS86893.1"/>
    </source>
</evidence>
<feature type="signal peptide" evidence="2">
    <location>
        <begin position="1"/>
        <end position="24"/>
    </location>
</feature>
<dbReference type="CDD" id="cd15778">
    <property type="entry name" value="Lreu_0056_like"/>
    <property type="match status" value="1"/>
</dbReference>
<dbReference type="PROSITE" id="PS51257">
    <property type="entry name" value="PROKAR_LIPOPROTEIN"/>
    <property type="match status" value="1"/>
</dbReference>
<reference evidence="4" key="1">
    <citation type="journal article" date="2022" name="Int. J. Syst. Evol. Microbiol.">
        <title>Apilactobacillus apisilvae sp. nov., Nicolia spurrieriana gen. nov. sp. nov., Bombilactobacillus folatiphilus sp. nov. and Bombilactobacillus thymidiniphilus sp. nov., four new lactic acid bacterial isolates from stingless bees Tetragonula carbonaria and Austroplebeia australis.</title>
        <authorList>
            <person name="Oliphant S.A."/>
            <person name="Watson-Haigh N.S."/>
            <person name="Sumby K.M."/>
            <person name="Gardner J."/>
            <person name="Groom S."/>
            <person name="Jiranek V."/>
        </authorList>
    </citation>
    <scope>NUCLEOTIDE SEQUENCE</scope>
    <source>
        <strain evidence="4">SGEP1_A5</strain>
    </source>
</reference>
<feature type="region of interest" description="Disordered" evidence="1">
    <location>
        <begin position="25"/>
        <end position="74"/>
    </location>
</feature>
<sequence length="203" mass="21785">MNKLWQIAGVATLLLLAGCGNQTASQQTSSSSQSSSVSSSSSVASSSSATSSSATNSSSAAQSSSTATTTNNSGVNDKQIGVMVAFLTMPNWFKQNLDGMYYQPASLTTHSRGTAVRNYSYVSQMGDPTSFIYYQVNGENVNIKLWELSAQGGVADGHWKNETVSIDRLKNDYYVNQSQKDEVNSDANQLKSAQQFMNAHKND</sequence>
<dbReference type="EMBL" id="CP093361">
    <property type="protein sequence ID" value="UQS86893.1"/>
    <property type="molecule type" value="Genomic_DNA"/>
</dbReference>
<feature type="chain" id="PRO_5036742054" description="Lreu-0056-like domain-containing protein" evidence="2">
    <location>
        <begin position="25"/>
        <end position="203"/>
    </location>
</feature>
<accession>A0A976X5B9</accession>
<feature type="compositionally biased region" description="Low complexity" evidence="1">
    <location>
        <begin position="25"/>
        <end position="73"/>
    </location>
</feature>
<dbReference type="Pfam" id="PF22125">
    <property type="entry name" value="Lreu_0056_like"/>
    <property type="match status" value="1"/>
</dbReference>
<evidence type="ECO:0000256" key="1">
    <source>
        <dbReference type="SAM" id="MobiDB-lite"/>
    </source>
</evidence>
<evidence type="ECO:0000256" key="2">
    <source>
        <dbReference type="SAM" id="SignalP"/>
    </source>
</evidence>
<keyword evidence="2" id="KW-0732">Signal</keyword>
<dbReference type="InterPro" id="IPR054365">
    <property type="entry name" value="Lreu_0056-like"/>
</dbReference>
<evidence type="ECO:0000313" key="5">
    <source>
        <dbReference type="Proteomes" id="UP000831181"/>
    </source>
</evidence>